<proteinExistence type="predicted"/>
<evidence type="ECO:0000313" key="2">
    <source>
        <dbReference type="EMBL" id="MDJ1181415.1"/>
    </source>
</evidence>
<keyword evidence="3" id="KW-1185">Reference proteome</keyword>
<dbReference type="PANTHER" id="PTHR36836:SF1">
    <property type="entry name" value="COLANIC ACID BIOSYNTHESIS PROTEIN WCAK"/>
    <property type="match status" value="1"/>
</dbReference>
<dbReference type="EMBL" id="JAQPOK010000164">
    <property type="protein sequence ID" value="MDJ1181415.1"/>
    <property type="molecule type" value="Genomic_DNA"/>
</dbReference>
<dbReference type="GO" id="GO:0016740">
    <property type="term" value="F:transferase activity"/>
    <property type="evidence" value="ECO:0007669"/>
    <property type="project" value="UniProtKB-KW"/>
</dbReference>
<sequence>MIFEIQGVDFINKGGELMTHAVVQHFADLEPGSRVAAHLRMGTFDQREKTGLYHLSWAYTEKAPQLGHLINACATLIPQQLCHSLKLIRIQEVDAVLDASGFTYSDQQGAAMIEIMAKRLKLRKQEGKKVILLPQAFGPFKNQRVKKAFLEILENSDLVFARDRVSYEYLQNIKDLLSKCPSIKKAPDFTNLVKGKVPEYFKPESSKRKGCIVPNYRMVQRTSSEVKEKYLDFLQICAKYLIEKDIEPFILIHETRTDYDLALKLQAEIGQSLQIIQEASPLYIKGILGNSFLVIGSRFHSLVSTLSQCVPCLGTGWSHKYEMLFDDYDCPECLISPVESEEKVHKTLDRLIEEPDRSNLMNRLHIASQEQKRLTTQMWEEVDQFLQV</sequence>
<evidence type="ECO:0000313" key="3">
    <source>
        <dbReference type="Proteomes" id="UP001231370"/>
    </source>
</evidence>
<dbReference type="RefSeq" id="WP_283764711.1">
    <property type="nucleotide sequence ID" value="NZ_JAQPOK010000164.1"/>
</dbReference>
<dbReference type="InterPro" id="IPR007345">
    <property type="entry name" value="Polysacch_pyruvyl_Trfase"/>
</dbReference>
<name>A0ABT7BQQ8_9CYAN</name>
<comment type="caution">
    <text evidence="2">The sequence shown here is derived from an EMBL/GenBank/DDBJ whole genome shotgun (WGS) entry which is preliminary data.</text>
</comment>
<evidence type="ECO:0000259" key="1">
    <source>
        <dbReference type="Pfam" id="PF04230"/>
    </source>
</evidence>
<reference evidence="2 3" key="1">
    <citation type="submission" date="2023-01" db="EMBL/GenBank/DDBJ databases">
        <title>Novel diversity within Roseofilum (Cyanobacteria; Desertifilaceae) from marine benthic mats with descriptions of four novel species.</title>
        <authorList>
            <person name="Wang Y."/>
            <person name="Berthold D.E."/>
            <person name="Hu J."/>
            <person name="Lefler F.W."/>
            <person name="Laughinghouse H.D. IV."/>
        </authorList>
    </citation>
    <scope>NUCLEOTIDE SEQUENCE [LARGE SCALE GENOMIC DNA]</scope>
    <source>
        <strain evidence="2 3">BLCC-M91</strain>
    </source>
</reference>
<feature type="domain" description="Polysaccharide pyruvyl transferase" evidence="1">
    <location>
        <begin position="12"/>
        <end position="319"/>
    </location>
</feature>
<protein>
    <submittedName>
        <fullName evidence="2">Polysaccharide pyruvyl transferase family protein</fullName>
    </submittedName>
</protein>
<dbReference type="Pfam" id="PF04230">
    <property type="entry name" value="PS_pyruv_trans"/>
    <property type="match status" value="1"/>
</dbReference>
<dbReference type="PANTHER" id="PTHR36836">
    <property type="entry name" value="COLANIC ACID BIOSYNTHESIS PROTEIN WCAK"/>
    <property type="match status" value="1"/>
</dbReference>
<gene>
    <name evidence="2" type="ORF">PJF56_21350</name>
</gene>
<organism evidence="2 3">
    <name type="scientific">Roseofilum halophilum BLCC-M91</name>
    <dbReference type="NCBI Taxonomy" id="3022259"/>
    <lineage>
        <taxon>Bacteria</taxon>
        <taxon>Bacillati</taxon>
        <taxon>Cyanobacteriota</taxon>
        <taxon>Cyanophyceae</taxon>
        <taxon>Desertifilales</taxon>
        <taxon>Desertifilaceae</taxon>
        <taxon>Roseofilum</taxon>
        <taxon>Roseofilum halophilum</taxon>
    </lineage>
</organism>
<dbReference type="Proteomes" id="UP001231370">
    <property type="component" value="Unassembled WGS sequence"/>
</dbReference>
<accession>A0ABT7BQQ8</accession>
<keyword evidence="2" id="KW-0808">Transferase</keyword>